<dbReference type="Pfam" id="PF00400">
    <property type="entry name" value="WD40"/>
    <property type="match status" value="3"/>
</dbReference>
<comment type="caution">
    <text evidence="7">The sequence shown here is derived from an EMBL/GenBank/DDBJ whole genome shotgun (WGS) entry which is preliminary data.</text>
</comment>
<dbReference type="PROSITE" id="PS00678">
    <property type="entry name" value="WD_REPEATS_1"/>
    <property type="match status" value="1"/>
</dbReference>
<keyword evidence="1 3" id="KW-0853">WD repeat</keyword>
<feature type="domain" description="C3H1-type" evidence="6">
    <location>
        <begin position="18"/>
        <end position="44"/>
    </location>
</feature>
<feature type="repeat" description="WD" evidence="3">
    <location>
        <begin position="135"/>
        <end position="176"/>
    </location>
</feature>
<keyword evidence="2" id="KW-0677">Repeat</keyword>
<name>A0A9D5BUU3_9LILI</name>
<feature type="region of interest" description="Disordered" evidence="5">
    <location>
        <begin position="74"/>
        <end position="118"/>
    </location>
</feature>
<feature type="zinc finger region" description="C3H1-type" evidence="4">
    <location>
        <begin position="18"/>
        <end position="44"/>
    </location>
</feature>
<reference evidence="7 8" key="1">
    <citation type="journal article" date="2022" name="Hortic Res">
        <title>The genome of Dioscorea zingiberensis sheds light on the biosynthesis, origin and evolution of the medicinally important diosgenin saponins.</title>
        <authorList>
            <person name="Li Y."/>
            <person name="Tan C."/>
            <person name="Li Z."/>
            <person name="Guo J."/>
            <person name="Li S."/>
            <person name="Chen X."/>
            <person name="Wang C."/>
            <person name="Dai X."/>
            <person name="Yang H."/>
            <person name="Song W."/>
            <person name="Hou L."/>
            <person name="Xu J."/>
            <person name="Tong Z."/>
            <person name="Xu A."/>
            <person name="Yuan X."/>
            <person name="Wang W."/>
            <person name="Yang Q."/>
            <person name="Chen L."/>
            <person name="Sun Z."/>
            <person name="Wang K."/>
            <person name="Pan B."/>
            <person name="Chen J."/>
            <person name="Bao Y."/>
            <person name="Liu F."/>
            <person name="Qi X."/>
            <person name="Gang D.R."/>
            <person name="Wen J."/>
            <person name="Li J."/>
        </authorList>
    </citation>
    <scope>NUCLEOTIDE SEQUENCE [LARGE SCALE GENOMIC DNA]</scope>
    <source>
        <strain evidence="7">Dzin_1.0</strain>
    </source>
</reference>
<sequence>MVGIVTQHPYQRSGSYHKKPTKTCIYWRRGCCNRPNCRFDHHLSAQSRVWRRNLDAIAGPPSFNNNNRVVVGEEEKKQTDDLQAPEEKPAVDHQSKESIIIKKEEEEEEENSCEESNQGEKCQNLHQWFTIVATLVGHQKAVTGIALPSGSNVLYTGSEDGFVRAWDCNTGKCLSEDNLGSEIGCMTTEGPWLFVGITNAVKAGHTQKFTEQSLSGPKGQVYCLEFFENMLIAGTQDGSILTWKLDSEGKSFQQGPSLTGHSLAVVSMTLGNRKLYTGSMDQSIKVWDLDKFEMVQTLIGHASVVMSVLWCNQFIISCSLDKTIKVWGLTEIKKIGEIYSRTEEHGLIALKGWKEEKGKPMLLCSCNDNSICLYDLPLFIEKGRIFSKEKVRSIHIGPGGLVFTGDGAGEVKVWKLSPEEEIPTVV</sequence>
<proteinExistence type="predicted"/>
<dbReference type="InterPro" id="IPR001680">
    <property type="entry name" value="WD40_rpt"/>
</dbReference>
<feature type="compositionally biased region" description="Basic and acidic residues" evidence="5">
    <location>
        <begin position="74"/>
        <end position="104"/>
    </location>
</feature>
<dbReference type="PROSITE" id="PS50082">
    <property type="entry name" value="WD_REPEATS_2"/>
    <property type="match status" value="4"/>
</dbReference>
<evidence type="ECO:0000259" key="6">
    <source>
        <dbReference type="PROSITE" id="PS50103"/>
    </source>
</evidence>
<dbReference type="PANTHER" id="PTHR44489:SF1">
    <property type="entry name" value="ZINC FINGER CCCH DOMAIN-CONTAINING PROTEIN 63"/>
    <property type="match status" value="1"/>
</dbReference>
<evidence type="ECO:0000256" key="2">
    <source>
        <dbReference type="ARBA" id="ARBA00022737"/>
    </source>
</evidence>
<dbReference type="OrthoDB" id="59941at2759"/>
<evidence type="ECO:0000256" key="5">
    <source>
        <dbReference type="SAM" id="MobiDB-lite"/>
    </source>
</evidence>
<dbReference type="InterPro" id="IPR044715">
    <property type="entry name" value="WDR86-like"/>
</dbReference>
<organism evidence="7 8">
    <name type="scientific">Dioscorea zingiberensis</name>
    <dbReference type="NCBI Taxonomy" id="325984"/>
    <lineage>
        <taxon>Eukaryota</taxon>
        <taxon>Viridiplantae</taxon>
        <taxon>Streptophyta</taxon>
        <taxon>Embryophyta</taxon>
        <taxon>Tracheophyta</taxon>
        <taxon>Spermatophyta</taxon>
        <taxon>Magnoliopsida</taxon>
        <taxon>Liliopsida</taxon>
        <taxon>Dioscoreales</taxon>
        <taxon>Dioscoreaceae</taxon>
        <taxon>Dioscorea</taxon>
    </lineage>
</organism>
<keyword evidence="4" id="KW-0862">Zinc</keyword>
<dbReference type="PRINTS" id="PR00320">
    <property type="entry name" value="GPROTEINBRPT"/>
</dbReference>
<feature type="repeat" description="WD" evidence="3">
    <location>
        <begin position="298"/>
        <end position="337"/>
    </location>
</feature>
<feature type="repeat" description="WD" evidence="3">
    <location>
        <begin position="214"/>
        <end position="253"/>
    </location>
</feature>
<dbReference type="Gene3D" id="2.130.10.10">
    <property type="entry name" value="YVTN repeat-like/Quinoprotein amine dehydrogenase"/>
    <property type="match status" value="1"/>
</dbReference>
<dbReference type="InterPro" id="IPR000571">
    <property type="entry name" value="Znf_CCCH"/>
</dbReference>
<evidence type="ECO:0000256" key="1">
    <source>
        <dbReference type="ARBA" id="ARBA00022574"/>
    </source>
</evidence>
<dbReference type="SMART" id="SM00320">
    <property type="entry name" value="WD40"/>
    <property type="match status" value="5"/>
</dbReference>
<evidence type="ECO:0000256" key="4">
    <source>
        <dbReference type="PROSITE-ProRule" id="PRU00723"/>
    </source>
</evidence>
<dbReference type="PROSITE" id="PS50103">
    <property type="entry name" value="ZF_C3H1"/>
    <property type="match status" value="1"/>
</dbReference>
<dbReference type="GO" id="GO:0008270">
    <property type="term" value="F:zinc ion binding"/>
    <property type="evidence" value="ECO:0007669"/>
    <property type="project" value="UniProtKB-KW"/>
</dbReference>
<protein>
    <recommendedName>
        <fullName evidence="6">C3H1-type domain-containing protein</fullName>
    </recommendedName>
</protein>
<keyword evidence="4" id="KW-0863">Zinc-finger</keyword>
<keyword evidence="4" id="KW-0479">Metal-binding</keyword>
<evidence type="ECO:0000313" key="7">
    <source>
        <dbReference type="EMBL" id="KAJ0961043.1"/>
    </source>
</evidence>
<dbReference type="AlphaFoldDB" id="A0A9D5BUU3"/>
<dbReference type="InterPro" id="IPR036322">
    <property type="entry name" value="WD40_repeat_dom_sf"/>
</dbReference>
<keyword evidence="8" id="KW-1185">Reference proteome</keyword>
<gene>
    <name evidence="7" type="ORF">J5N97_000944</name>
</gene>
<feature type="repeat" description="WD" evidence="3">
    <location>
        <begin position="258"/>
        <end position="297"/>
    </location>
</feature>
<dbReference type="EMBL" id="JAGGNH010000043">
    <property type="protein sequence ID" value="KAJ0961043.1"/>
    <property type="molecule type" value="Genomic_DNA"/>
</dbReference>
<dbReference type="InterPro" id="IPR015943">
    <property type="entry name" value="WD40/YVTN_repeat-like_dom_sf"/>
</dbReference>
<dbReference type="PANTHER" id="PTHR44489">
    <property type="match status" value="1"/>
</dbReference>
<dbReference type="PROSITE" id="PS50294">
    <property type="entry name" value="WD_REPEATS_REGION"/>
    <property type="match status" value="2"/>
</dbReference>
<dbReference type="Proteomes" id="UP001085076">
    <property type="component" value="Unassembled WGS sequence"/>
</dbReference>
<evidence type="ECO:0000256" key="3">
    <source>
        <dbReference type="PROSITE-ProRule" id="PRU00221"/>
    </source>
</evidence>
<dbReference type="InterPro" id="IPR020472">
    <property type="entry name" value="WD40_PAC1"/>
</dbReference>
<dbReference type="SUPFAM" id="SSF50978">
    <property type="entry name" value="WD40 repeat-like"/>
    <property type="match status" value="1"/>
</dbReference>
<accession>A0A9D5BUU3</accession>
<dbReference type="InterPro" id="IPR019775">
    <property type="entry name" value="WD40_repeat_CS"/>
</dbReference>
<evidence type="ECO:0000313" key="8">
    <source>
        <dbReference type="Proteomes" id="UP001085076"/>
    </source>
</evidence>